<proteinExistence type="predicted"/>
<dbReference type="EMBL" id="RBVX01000013">
    <property type="protein sequence ID" value="RSL32715.1"/>
    <property type="molecule type" value="Genomic_DNA"/>
</dbReference>
<dbReference type="AlphaFoldDB" id="A0A3R9PKE2"/>
<gene>
    <name evidence="1" type="ORF">D7Z54_14805</name>
</gene>
<dbReference type="OrthoDB" id="2454247at2"/>
<reference evidence="1 2" key="1">
    <citation type="submission" date="2018-10" db="EMBL/GenBank/DDBJ databases">
        <title>Draft genome sequence of Bacillus salarius IM0101, isolated from a hypersaline soil in Inner Mongolia, China.</title>
        <authorList>
            <person name="Yamprayoonswat W."/>
            <person name="Boonvisut S."/>
            <person name="Jumpathong W."/>
            <person name="Sittihan S."/>
            <person name="Ruangsuj P."/>
            <person name="Wanthongcharoen S."/>
            <person name="Thongpramul N."/>
            <person name="Pimmason S."/>
            <person name="Yu B."/>
            <person name="Yasawong M."/>
        </authorList>
    </citation>
    <scope>NUCLEOTIDE SEQUENCE [LARGE SCALE GENOMIC DNA]</scope>
    <source>
        <strain evidence="1 2">IM0101</strain>
    </source>
</reference>
<sequence>MSKRLELRFNNEEGRNVTVALDEPVEPVDEDAVAAAMETIINENAFLSTGGELVEKRDARVVERTVDTVYEG</sequence>
<evidence type="ECO:0000313" key="2">
    <source>
        <dbReference type="Proteomes" id="UP000275076"/>
    </source>
</evidence>
<protein>
    <submittedName>
        <fullName evidence="1">DUF2922 domain-containing protein</fullName>
    </submittedName>
</protein>
<name>A0A3R9PKE2_9BACI</name>
<organism evidence="1 2">
    <name type="scientific">Salibacterium salarium</name>
    <dbReference type="NCBI Taxonomy" id="284579"/>
    <lineage>
        <taxon>Bacteria</taxon>
        <taxon>Bacillati</taxon>
        <taxon>Bacillota</taxon>
        <taxon>Bacilli</taxon>
        <taxon>Bacillales</taxon>
        <taxon>Bacillaceae</taxon>
    </lineage>
</organism>
<comment type="caution">
    <text evidence="1">The sequence shown here is derived from an EMBL/GenBank/DDBJ whole genome shotgun (WGS) entry which is preliminary data.</text>
</comment>
<evidence type="ECO:0000313" key="1">
    <source>
        <dbReference type="EMBL" id="RSL32715.1"/>
    </source>
</evidence>
<dbReference type="Proteomes" id="UP000275076">
    <property type="component" value="Unassembled WGS sequence"/>
</dbReference>
<keyword evidence="2" id="KW-1185">Reference proteome</keyword>
<dbReference type="Pfam" id="PF11148">
    <property type="entry name" value="DUF2922"/>
    <property type="match status" value="1"/>
</dbReference>
<dbReference type="InterPro" id="IPR021321">
    <property type="entry name" value="DUF2922"/>
</dbReference>
<dbReference type="RefSeq" id="WP_125556635.1">
    <property type="nucleotide sequence ID" value="NZ_RBVX01000013.1"/>
</dbReference>
<accession>A0A3R9PKE2</accession>